<feature type="transmembrane region" description="Helical" evidence="6">
    <location>
        <begin position="363"/>
        <end position="380"/>
    </location>
</feature>
<feature type="domain" description="Major facilitator superfamily (MFS) profile" evidence="7">
    <location>
        <begin position="12"/>
        <end position="386"/>
    </location>
</feature>
<dbReference type="Proteomes" id="UP000199413">
    <property type="component" value="Unassembled WGS sequence"/>
</dbReference>
<name>A0A1C6SL49_9ACTN</name>
<evidence type="ECO:0000256" key="4">
    <source>
        <dbReference type="ARBA" id="ARBA00022989"/>
    </source>
</evidence>
<dbReference type="InterPro" id="IPR020846">
    <property type="entry name" value="MFS_dom"/>
</dbReference>
<dbReference type="Gene3D" id="1.20.1250.20">
    <property type="entry name" value="MFS general substrate transporter like domains"/>
    <property type="match status" value="2"/>
</dbReference>
<dbReference type="InterPro" id="IPR036259">
    <property type="entry name" value="MFS_trans_sf"/>
</dbReference>
<evidence type="ECO:0000313" key="9">
    <source>
        <dbReference type="Proteomes" id="UP000199413"/>
    </source>
</evidence>
<feature type="transmembrane region" description="Helical" evidence="6">
    <location>
        <begin position="140"/>
        <end position="160"/>
    </location>
</feature>
<feature type="transmembrane region" description="Helical" evidence="6">
    <location>
        <begin position="108"/>
        <end position="128"/>
    </location>
</feature>
<dbReference type="GO" id="GO:0022857">
    <property type="term" value="F:transmembrane transporter activity"/>
    <property type="evidence" value="ECO:0007669"/>
    <property type="project" value="InterPro"/>
</dbReference>
<dbReference type="GO" id="GO:0005886">
    <property type="term" value="C:plasma membrane"/>
    <property type="evidence" value="ECO:0007669"/>
    <property type="project" value="UniProtKB-SubCell"/>
</dbReference>
<protein>
    <submittedName>
        <fullName evidence="8">Predicted arabinose efflux permease, MFS family</fullName>
    </submittedName>
</protein>
<evidence type="ECO:0000256" key="6">
    <source>
        <dbReference type="SAM" id="Phobius"/>
    </source>
</evidence>
<feature type="transmembrane region" description="Helical" evidence="6">
    <location>
        <begin position="81"/>
        <end position="102"/>
    </location>
</feature>
<dbReference type="InterPro" id="IPR050189">
    <property type="entry name" value="MFS_Efflux_Transporters"/>
</dbReference>
<feature type="transmembrane region" description="Helical" evidence="6">
    <location>
        <begin position="166"/>
        <end position="186"/>
    </location>
</feature>
<dbReference type="OrthoDB" id="106589at2"/>
<evidence type="ECO:0000256" key="2">
    <source>
        <dbReference type="ARBA" id="ARBA00022475"/>
    </source>
</evidence>
<evidence type="ECO:0000313" key="8">
    <source>
        <dbReference type="EMBL" id="SCL30251.1"/>
    </source>
</evidence>
<evidence type="ECO:0000256" key="3">
    <source>
        <dbReference type="ARBA" id="ARBA00022692"/>
    </source>
</evidence>
<feature type="transmembrane region" description="Helical" evidence="6">
    <location>
        <begin position="243"/>
        <end position="263"/>
    </location>
</feature>
<keyword evidence="4 6" id="KW-1133">Transmembrane helix</keyword>
<proteinExistence type="predicted"/>
<feature type="transmembrane region" description="Helical" evidence="6">
    <location>
        <begin position="275"/>
        <end position="292"/>
    </location>
</feature>
<keyword evidence="3 6" id="KW-0812">Transmembrane</keyword>
<keyword evidence="9" id="KW-1185">Reference proteome</keyword>
<accession>A0A1C6SL49</accession>
<dbReference type="AlphaFoldDB" id="A0A1C6SL49"/>
<feature type="transmembrane region" description="Helical" evidence="6">
    <location>
        <begin position="298"/>
        <end position="317"/>
    </location>
</feature>
<feature type="transmembrane region" description="Helical" evidence="6">
    <location>
        <begin position="329"/>
        <end position="351"/>
    </location>
</feature>
<organism evidence="8 9">
    <name type="scientific">Micromonospora rhizosphaerae</name>
    <dbReference type="NCBI Taxonomy" id="568872"/>
    <lineage>
        <taxon>Bacteria</taxon>
        <taxon>Bacillati</taxon>
        <taxon>Actinomycetota</taxon>
        <taxon>Actinomycetes</taxon>
        <taxon>Micromonosporales</taxon>
        <taxon>Micromonosporaceae</taxon>
        <taxon>Micromonospora</taxon>
    </lineage>
</organism>
<gene>
    <name evidence="8" type="ORF">GA0070624_4038</name>
</gene>
<comment type="subcellular location">
    <subcellularLocation>
        <location evidence="1">Cell membrane</location>
        <topology evidence="1">Multi-pass membrane protein</topology>
    </subcellularLocation>
</comment>
<dbReference type="SUPFAM" id="SSF103473">
    <property type="entry name" value="MFS general substrate transporter"/>
    <property type="match status" value="1"/>
</dbReference>
<dbReference type="PANTHER" id="PTHR43124:SF3">
    <property type="entry name" value="CHLORAMPHENICOL EFFLUX PUMP RV0191"/>
    <property type="match status" value="1"/>
</dbReference>
<dbReference type="Pfam" id="PF07690">
    <property type="entry name" value="MFS_1"/>
    <property type="match status" value="1"/>
</dbReference>
<feature type="transmembrane region" description="Helical" evidence="6">
    <location>
        <begin position="209"/>
        <end position="231"/>
    </location>
</feature>
<evidence type="ECO:0000256" key="1">
    <source>
        <dbReference type="ARBA" id="ARBA00004651"/>
    </source>
</evidence>
<sequence length="393" mass="40589">MRGTASRRWSSPIRLLQYTALVSTLDRFAMPPMLVAIAVDLDVPLSRAVQAAGAYFVAYGLMQPVWGLVSDRLGLVRTLRITLFLSALTTAASALAGSMLALAVFRCLAGGFFGAAFPAALIYVGDTVPAPQRQRQITRLMVGVALGTAIASALAGLLAHVATWRLAFLVTGGSALLLAGGLGRLAEPAVTRTHRTVVAPLVQAMRSRVTVLVLLLAFIEGAVLLGALTLLPPAVEATGVSSSVAGGVTAVYGVAVFVSARLVGRLSRDLHPARLIGLGGAAALVGCIVMAVSQAPAVAMLVALLLGLAWAAMHSSLQTWATEVLPGARATVVSLFAGSLFVGSAVAAVVVSGLAQDDRYREIFLLAAATSIPLALLAVWGRATWRRAEEEPA</sequence>
<evidence type="ECO:0000256" key="5">
    <source>
        <dbReference type="ARBA" id="ARBA00023136"/>
    </source>
</evidence>
<dbReference type="EMBL" id="FMHV01000002">
    <property type="protein sequence ID" value="SCL30251.1"/>
    <property type="molecule type" value="Genomic_DNA"/>
</dbReference>
<keyword evidence="2" id="KW-1003">Cell membrane</keyword>
<dbReference type="STRING" id="568872.GA0070624_4038"/>
<evidence type="ECO:0000259" key="7">
    <source>
        <dbReference type="PROSITE" id="PS50850"/>
    </source>
</evidence>
<reference evidence="9" key="1">
    <citation type="submission" date="2016-06" db="EMBL/GenBank/DDBJ databases">
        <authorList>
            <person name="Varghese N."/>
            <person name="Submissions Spin"/>
        </authorList>
    </citation>
    <scope>NUCLEOTIDE SEQUENCE [LARGE SCALE GENOMIC DNA]</scope>
    <source>
        <strain evidence="9">DSM 45431</strain>
    </source>
</reference>
<dbReference type="RefSeq" id="WP_091343292.1">
    <property type="nucleotide sequence ID" value="NZ_FMHV01000002.1"/>
</dbReference>
<keyword evidence="5 6" id="KW-0472">Membrane</keyword>
<dbReference type="PROSITE" id="PS50850">
    <property type="entry name" value="MFS"/>
    <property type="match status" value="1"/>
</dbReference>
<dbReference type="InterPro" id="IPR011701">
    <property type="entry name" value="MFS"/>
</dbReference>
<dbReference type="PANTHER" id="PTHR43124">
    <property type="entry name" value="PURINE EFFLUX PUMP PBUE"/>
    <property type="match status" value="1"/>
</dbReference>